<comment type="caution">
    <text evidence="2">The sequence shown here is derived from an EMBL/GenBank/DDBJ whole genome shotgun (WGS) entry which is preliminary data.</text>
</comment>
<dbReference type="EMBL" id="JACTNZ010000001">
    <property type="protein sequence ID" value="KAG5564651.1"/>
    <property type="molecule type" value="Genomic_DNA"/>
</dbReference>
<protein>
    <submittedName>
        <fullName evidence="2">Uncharacterized protein</fullName>
    </submittedName>
</protein>
<keyword evidence="3" id="KW-1185">Reference proteome</keyword>
<gene>
    <name evidence="2" type="ORF">RHGRI_000741</name>
</gene>
<sequence length="163" mass="18384">MEDHAVLFDYMKALIVSSKPSEKDEEMEEAGEDQEEEEKGDGNRFRAGMVINESGYILTCAHLVPQGYDVTVYKGDAEGREAEEFLRDEECDLVILRTKGASVGRHKFCEFGGTKALHMGMTLFTISHPHGIVYSFLTSNVVYPERTRQQIPFYLHSSIPDKG</sequence>
<proteinExistence type="predicted"/>
<dbReference type="Gene3D" id="2.40.10.120">
    <property type="match status" value="1"/>
</dbReference>
<organism evidence="2 3">
    <name type="scientific">Rhododendron griersonianum</name>
    <dbReference type="NCBI Taxonomy" id="479676"/>
    <lineage>
        <taxon>Eukaryota</taxon>
        <taxon>Viridiplantae</taxon>
        <taxon>Streptophyta</taxon>
        <taxon>Embryophyta</taxon>
        <taxon>Tracheophyta</taxon>
        <taxon>Spermatophyta</taxon>
        <taxon>Magnoliopsida</taxon>
        <taxon>eudicotyledons</taxon>
        <taxon>Gunneridae</taxon>
        <taxon>Pentapetalae</taxon>
        <taxon>asterids</taxon>
        <taxon>Ericales</taxon>
        <taxon>Ericaceae</taxon>
        <taxon>Ericoideae</taxon>
        <taxon>Rhodoreae</taxon>
        <taxon>Rhododendron</taxon>
    </lineage>
</organism>
<evidence type="ECO:0000313" key="2">
    <source>
        <dbReference type="EMBL" id="KAG5564651.1"/>
    </source>
</evidence>
<dbReference type="SUPFAM" id="SSF50494">
    <property type="entry name" value="Trypsin-like serine proteases"/>
    <property type="match status" value="1"/>
</dbReference>
<dbReference type="Pfam" id="PF13365">
    <property type="entry name" value="Trypsin_2"/>
    <property type="match status" value="1"/>
</dbReference>
<feature type="compositionally biased region" description="Acidic residues" evidence="1">
    <location>
        <begin position="23"/>
        <end position="39"/>
    </location>
</feature>
<name>A0AAV6LI56_9ERIC</name>
<dbReference type="AlphaFoldDB" id="A0AAV6LI56"/>
<accession>A0AAV6LI56</accession>
<evidence type="ECO:0000313" key="3">
    <source>
        <dbReference type="Proteomes" id="UP000823749"/>
    </source>
</evidence>
<dbReference type="Proteomes" id="UP000823749">
    <property type="component" value="Chromosome 1"/>
</dbReference>
<feature type="region of interest" description="Disordered" evidence="1">
    <location>
        <begin position="19"/>
        <end position="44"/>
    </location>
</feature>
<reference evidence="2" key="1">
    <citation type="submission" date="2020-08" db="EMBL/GenBank/DDBJ databases">
        <title>Plant Genome Project.</title>
        <authorList>
            <person name="Zhang R.-G."/>
        </authorList>
    </citation>
    <scope>NUCLEOTIDE SEQUENCE</scope>
    <source>
        <strain evidence="2">WSP0</strain>
        <tissue evidence="2">Leaf</tissue>
    </source>
</reference>
<evidence type="ECO:0000256" key="1">
    <source>
        <dbReference type="SAM" id="MobiDB-lite"/>
    </source>
</evidence>
<dbReference type="InterPro" id="IPR009003">
    <property type="entry name" value="Peptidase_S1_PA"/>
</dbReference>